<gene>
    <name evidence="1" type="ORF">UFOVP1636_286</name>
</gene>
<name>A0A6J5T1L4_9CAUD</name>
<sequence>MITLKDWMEIVDYRITEGTAYTWNCFGHDAYMLDSWNGDHNGHSMSITFDTKTQVVYMVEAHDFKNNRAYRIFNSDYKAGHDAEMKVRGVIDQAWEDDAGKPIEFVDLDVDDDFIQKSLAIVAGQEYDTNVMLELDITDEEFVKYARLAHEMDITFNEFVNRALRDAIDNRTLFKDWK</sequence>
<reference evidence="1" key="1">
    <citation type="submission" date="2020-05" db="EMBL/GenBank/DDBJ databases">
        <authorList>
            <person name="Chiriac C."/>
            <person name="Salcher M."/>
            <person name="Ghai R."/>
            <person name="Kavagutti S V."/>
        </authorList>
    </citation>
    <scope>NUCLEOTIDE SEQUENCE</scope>
</reference>
<accession>A0A6J5T1L4</accession>
<protein>
    <submittedName>
        <fullName evidence="1">Uncharacterized protein</fullName>
    </submittedName>
</protein>
<organism evidence="1">
    <name type="scientific">uncultured Caudovirales phage</name>
    <dbReference type="NCBI Taxonomy" id="2100421"/>
    <lineage>
        <taxon>Viruses</taxon>
        <taxon>Duplodnaviria</taxon>
        <taxon>Heunggongvirae</taxon>
        <taxon>Uroviricota</taxon>
        <taxon>Caudoviricetes</taxon>
        <taxon>Peduoviridae</taxon>
        <taxon>Maltschvirus</taxon>
        <taxon>Maltschvirus maltsch</taxon>
    </lineage>
</organism>
<proteinExistence type="predicted"/>
<dbReference type="EMBL" id="LR797503">
    <property type="protein sequence ID" value="CAB4221399.1"/>
    <property type="molecule type" value="Genomic_DNA"/>
</dbReference>
<evidence type="ECO:0000313" key="1">
    <source>
        <dbReference type="EMBL" id="CAB4221399.1"/>
    </source>
</evidence>